<accession>A0A1M5PT22</accession>
<name>A0A1M5PT22_9SPHI</name>
<dbReference type="Proteomes" id="UP000184287">
    <property type="component" value="Unassembled WGS sequence"/>
</dbReference>
<dbReference type="AlphaFoldDB" id="A0A1M5PT22"/>
<dbReference type="EMBL" id="FQUQ01000010">
    <property type="protein sequence ID" value="SHH05014.1"/>
    <property type="molecule type" value="Genomic_DNA"/>
</dbReference>
<evidence type="ECO:0000313" key="1">
    <source>
        <dbReference type="EMBL" id="SHH05014.1"/>
    </source>
</evidence>
<proteinExistence type="predicted"/>
<dbReference type="STRING" id="288992.SAMN04488522_11083"/>
<reference evidence="2" key="1">
    <citation type="submission" date="2016-11" db="EMBL/GenBank/DDBJ databases">
        <authorList>
            <person name="Varghese N."/>
            <person name="Submissions S."/>
        </authorList>
    </citation>
    <scope>NUCLEOTIDE SEQUENCE [LARGE SCALE GENOMIC DNA]</scope>
    <source>
        <strain evidence="2">DSM 16990</strain>
    </source>
</reference>
<protein>
    <submittedName>
        <fullName evidence="1">Uncharacterized protein</fullName>
    </submittedName>
</protein>
<gene>
    <name evidence="1" type="ORF">SAMN04488522_11083</name>
</gene>
<keyword evidence="2" id="KW-1185">Reference proteome</keyword>
<organism evidence="1 2">
    <name type="scientific">Pedobacter caeni</name>
    <dbReference type="NCBI Taxonomy" id="288992"/>
    <lineage>
        <taxon>Bacteria</taxon>
        <taxon>Pseudomonadati</taxon>
        <taxon>Bacteroidota</taxon>
        <taxon>Sphingobacteriia</taxon>
        <taxon>Sphingobacteriales</taxon>
        <taxon>Sphingobacteriaceae</taxon>
        <taxon>Pedobacter</taxon>
    </lineage>
</organism>
<sequence length="44" mass="5165">MKNSGKVFHAIIFVPILRCIRMGAKMYETKPYNVSEKWEARHAI</sequence>
<evidence type="ECO:0000313" key="2">
    <source>
        <dbReference type="Proteomes" id="UP000184287"/>
    </source>
</evidence>